<protein>
    <submittedName>
        <fullName evidence="4">Uncharacterized protein YPO0396</fullName>
    </submittedName>
</protein>
<evidence type="ECO:0000256" key="1">
    <source>
        <dbReference type="ARBA" id="ARBA00022763"/>
    </source>
</evidence>
<dbReference type="EMBL" id="RKQZ01000001">
    <property type="protein sequence ID" value="RPF22210.1"/>
    <property type="molecule type" value="Genomic_DNA"/>
</dbReference>
<dbReference type="Pfam" id="PF13558">
    <property type="entry name" value="SbcC_Walker_B"/>
    <property type="match status" value="1"/>
</dbReference>
<dbReference type="InterPro" id="IPR027417">
    <property type="entry name" value="P-loop_NTPase"/>
</dbReference>
<name>A0A3N4YUF3_9MICO</name>
<evidence type="ECO:0000256" key="3">
    <source>
        <dbReference type="ARBA" id="ARBA00023236"/>
    </source>
</evidence>
<dbReference type="GO" id="GO:0009432">
    <property type="term" value="P:SOS response"/>
    <property type="evidence" value="ECO:0007669"/>
    <property type="project" value="UniProtKB-KW"/>
</dbReference>
<keyword evidence="5" id="KW-1185">Reference proteome</keyword>
<evidence type="ECO:0000256" key="2">
    <source>
        <dbReference type="ARBA" id="ARBA00023204"/>
    </source>
</evidence>
<evidence type="ECO:0000313" key="5">
    <source>
        <dbReference type="Proteomes" id="UP000280501"/>
    </source>
</evidence>
<gene>
    <name evidence="4" type="ORF">EDD34_2858</name>
</gene>
<comment type="caution">
    <text evidence="4">The sequence shown here is derived from an EMBL/GenBank/DDBJ whole genome shotgun (WGS) entry which is preliminary data.</text>
</comment>
<organism evidence="4 5">
    <name type="scientific">Myceligenerans xiligouense</name>
    <dbReference type="NCBI Taxonomy" id="253184"/>
    <lineage>
        <taxon>Bacteria</taxon>
        <taxon>Bacillati</taxon>
        <taxon>Actinomycetota</taxon>
        <taxon>Actinomycetes</taxon>
        <taxon>Micrococcales</taxon>
        <taxon>Promicromonosporaceae</taxon>
        <taxon>Myceligenerans</taxon>
    </lineage>
</organism>
<evidence type="ECO:0000313" key="4">
    <source>
        <dbReference type="EMBL" id="RPF22210.1"/>
    </source>
</evidence>
<dbReference type="Proteomes" id="UP000280501">
    <property type="component" value="Unassembled WGS sequence"/>
</dbReference>
<dbReference type="SUPFAM" id="SSF52540">
    <property type="entry name" value="P-loop containing nucleoside triphosphate hydrolases"/>
    <property type="match status" value="1"/>
</dbReference>
<dbReference type="PANTHER" id="PTHR32182">
    <property type="entry name" value="DNA REPLICATION AND REPAIR PROTEIN RECF"/>
    <property type="match status" value="1"/>
</dbReference>
<dbReference type="GO" id="GO:0006302">
    <property type="term" value="P:double-strand break repair"/>
    <property type="evidence" value="ECO:0007669"/>
    <property type="project" value="TreeGrafter"/>
</dbReference>
<dbReference type="AlphaFoldDB" id="A0A3N4YUF3"/>
<keyword evidence="1" id="KW-0227">DNA damage</keyword>
<dbReference type="Gene3D" id="3.40.50.300">
    <property type="entry name" value="P-loop containing nucleotide triphosphate hydrolases"/>
    <property type="match status" value="1"/>
</dbReference>
<dbReference type="PANTHER" id="PTHR32182:SF0">
    <property type="entry name" value="DNA REPLICATION AND REPAIR PROTEIN RECF"/>
    <property type="match status" value="1"/>
</dbReference>
<dbReference type="Pfam" id="PF13555">
    <property type="entry name" value="AAA_29"/>
    <property type="match status" value="1"/>
</dbReference>
<keyword evidence="2" id="KW-0234">DNA repair</keyword>
<dbReference type="RefSeq" id="WP_170177083.1">
    <property type="nucleotide sequence ID" value="NZ_RKQZ01000001.1"/>
</dbReference>
<dbReference type="GO" id="GO:0000731">
    <property type="term" value="P:DNA synthesis involved in DNA repair"/>
    <property type="evidence" value="ECO:0007669"/>
    <property type="project" value="TreeGrafter"/>
</dbReference>
<reference evidence="4 5" key="1">
    <citation type="submission" date="2018-11" db="EMBL/GenBank/DDBJ databases">
        <title>Sequencing the genomes of 1000 actinobacteria strains.</title>
        <authorList>
            <person name="Klenk H.-P."/>
        </authorList>
    </citation>
    <scope>NUCLEOTIDE SEQUENCE [LARGE SCALE GENOMIC DNA]</scope>
    <source>
        <strain evidence="4 5">DSM 15700</strain>
    </source>
</reference>
<sequence>MSTQSSTRPGQWRLARVEVVNWGTFTGHHRIDVARKGFLLTGHSGSGKSSLVDAVAAVLTPPSELRFNAAAAAAVAGGREDRSVTSYVRGAWRHRTDGATGEAVAETLRPATTWSGVLLRYEDGTGRLATLVRLMLLRRAAAQAADLYVYQPGEADLLDLEPFVRTGLDAPGLRQHMPEATVSDRHAGFAAAFSERLGVGDPSALVLLHRTQSAKNLGSLDDLFRDYMLDEPITFGLAEAAAQQFAEVSRAHGRIADARRQVEALDRLAPLCRRFDDGARSAVQAATLHGSLEPYRDAIKLELASAALGDAQRHEDAATHDRDAADAEVEQAASAHRQAVSVLQVRGGQALATQGDRLQRAGEIAALTRTRRGELAADLESVGLSAPESFGEFSALRELARSELATGEGAGAGAVTGSMPVLTGAAAQMRKAHEARAAVAAEHAAISAQVQALRTSGSNLPAELLAARRAVCDATGISETALRFAAELLQVRPGEERWTGAIERVLRPLATTLLVPSAHRDAVREAVDSMDLGTRLEYRVVGVRQDAPRAASSPDSLIHKVEVADGPASGWLQRHLSDYDYLCVTDASGLDDAERAVTLAGQVKHASDHVTKDDTAADPATWVLGGDITEKLDHLLGKARDVQSRLTAAEEAVAAATAAERERLRRAFALRQVQRREWHDVDIESAEQVLVEAQGTFDSLLSGTQDLAAAKHDVTGAERRLSAARTAASEAADVLAEARAARRAIERVVEELRGTVSRAIPEEHRAELERRYAEVRPTVTHDVVDEVSLVVSRALDGEREAGLRGSGAAEREITELLGEFRRSWPALTRDIGAGVGDRGRYLELAEDIRTRRLPELEDELERMLSGGAQRALDRLAAEIRQAPSVIRERIVPVNESLRRSEYAPGRYLEIRVKEQQPAAVREFLDALDGLATDRSTAMPRLERLMRRLASADPADRAWRTLCLDTRRHVRFTGVELDGAGLTLDVHESSAGLSGGQRQKLVVFCLAAALRYRLSTLDDGTTPAYGSVILDEAFDKADTEFTRTAMDTFRDFGFHMILATPLKLLQTLEEYVGGVGLATCPDGRESRIDVVALDPTPVVERTSAA</sequence>
<proteinExistence type="predicted"/>
<accession>A0A3N4YUF3</accession>
<keyword evidence="3" id="KW-0742">SOS response</keyword>